<reference evidence="1 2" key="1">
    <citation type="submission" date="2018-09" db="EMBL/GenBank/DDBJ databases">
        <title>Nocardia yunnanensis sp. nov., an actinomycete isolated from a soil sample.</title>
        <authorList>
            <person name="Zhang J."/>
        </authorList>
    </citation>
    <scope>NUCLEOTIDE SEQUENCE [LARGE SCALE GENOMIC DNA]</scope>
    <source>
        <strain evidence="1 2">CFHS0054</strain>
    </source>
</reference>
<keyword evidence="2" id="KW-1185">Reference proteome</keyword>
<dbReference type="OrthoDB" id="4554604at2"/>
<proteinExistence type="predicted"/>
<dbReference type="Proteomes" id="UP000267164">
    <property type="component" value="Chromosome"/>
</dbReference>
<dbReference type="EMBL" id="CP032568">
    <property type="protein sequence ID" value="AYF78986.1"/>
    <property type="molecule type" value="Genomic_DNA"/>
</dbReference>
<dbReference type="AlphaFoldDB" id="A0A386ZNG6"/>
<sequence length="73" mass="8415">MMEVLYSSRRWPRPARTAQGLPVLTVWGRTDEGRPLVVMLRQVPAPATRWEILMAVPMGPHQLTEYNAWEANQ</sequence>
<protein>
    <submittedName>
        <fullName evidence="1">Uncharacterized protein</fullName>
    </submittedName>
</protein>
<gene>
    <name evidence="1" type="ORF">D7D52_12900</name>
</gene>
<dbReference type="KEGG" id="nyu:D7D52_12900"/>
<organism evidence="1 2">
    <name type="scientific">Nocardia yunnanensis</name>
    <dbReference type="NCBI Taxonomy" id="2382165"/>
    <lineage>
        <taxon>Bacteria</taxon>
        <taxon>Bacillati</taxon>
        <taxon>Actinomycetota</taxon>
        <taxon>Actinomycetes</taxon>
        <taxon>Mycobacteriales</taxon>
        <taxon>Nocardiaceae</taxon>
        <taxon>Nocardia</taxon>
    </lineage>
</organism>
<evidence type="ECO:0000313" key="2">
    <source>
        <dbReference type="Proteomes" id="UP000267164"/>
    </source>
</evidence>
<accession>A0A386ZNG6</accession>
<name>A0A386ZNG6_9NOCA</name>
<evidence type="ECO:0000313" key="1">
    <source>
        <dbReference type="EMBL" id="AYF78986.1"/>
    </source>
</evidence>